<dbReference type="RefSeq" id="WP_111733760.1">
    <property type="nucleotide sequence ID" value="NZ_CP037901.1"/>
</dbReference>
<dbReference type="PANTHER" id="PTHR42928">
    <property type="entry name" value="TRICARBOXYLATE-BINDING PROTEIN"/>
    <property type="match status" value="1"/>
</dbReference>
<dbReference type="InterPro" id="IPR042100">
    <property type="entry name" value="Bug_dom1"/>
</dbReference>
<dbReference type="SUPFAM" id="SSF53850">
    <property type="entry name" value="Periplasmic binding protein-like II"/>
    <property type="match status" value="1"/>
</dbReference>
<dbReference type="CDD" id="cd07012">
    <property type="entry name" value="PBP2_Bug_TTT"/>
    <property type="match status" value="1"/>
</dbReference>
<protein>
    <submittedName>
        <fullName evidence="2">Tripartite tricarboxylate transporter substrate binding protein</fullName>
    </submittedName>
</protein>
<dbReference type="OrthoDB" id="8678477at2"/>
<evidence type="ECO:0000256" key="1">
    <source>
        <dbReference type="ARBA" id="ARBA00006987"/>
    </source>
</evidence>
<dbReference type="PIRSF" id="PIRSF017082">
    <property type="entry name" value="YflP"/>
    <property type="match status" value="1"/>
</dbReference>
<evidence type="ECO:0000313" key="2">
    <source>
        <dbReference type="EMBL" id="QBP13100.1"/>
    </source>
</evidence>
<dbReference type="InterPro" id="IPR005064">
    <property type="entry name" value="BUG"/>
</dbReference>
<proteinExistence type="inferred from homology"/>
<dbReference type="Proteomes" id="UP000253772">
    <property type="component" value="Chromosome c2"/>
</dbReference>
<dbReference type="AlphaFoldDB" id="A0A482J276"/>
<comment type="similarity">
    <text evidence="1">Belongs to the UPF0065 (bug) family.</text>
</comment>
<gene>
    <name evidence="2" type="ORF">DDF84_026000</name>
</gene>
<reference evidence="2 3" key="1">
    <citation type="submission" date="2019-03" db="EMBL/GenBank/DDBJ databases">
        <title>Comparative insights into the high quality Complete genome sequence of highly metal resistant Cupriavidus metallidurans strain BS1 isolated from a gold-copper mine.</title>
        <authorList>
            <person name="Mazhar H.S."/>
            <person name="Rensing C."/>
        </authorList>
    </citation>
    <scope>NUCLEOTIDE SEQUENCE [LARGE SCALE GENOMIC DNA]</scope>
    <source>
        <strain evidence="2 3">BS1</strain>
    </source>
</reference>
<dbReference type="PANTHER" id="PTHR42928:SF5">
    <property type="entry name" value="BLR1237 PROTEIN"/>
    <property type="match status" value="1"/>
</dbReference>
<evidence type="ECO:0000313" key="3">
    <source>
        <dbReference type="Proteomes" id="UP000253772"/>
    </source>
</evidence>
<dbReference type="Gene3D" id="3.40.190.150">
    <property type="entry name" value="Bordetella uptake gene, domain 1"/>
    <property type="match status" value="1"/>
</dbReference>
<sequence>MPFPQSVDDIANDIADHRRRNALRLLAMLGLGAALRPAGAAATWPSRPIRLVVPASAGSGPDLFARPLAEMIGKRLGQSFVIDNKPGATGIIGNDIVAKAAPDGQTLLFTYAATVVINQTLQPKTPYDGLRDLAPIAQIGAGGNFLVVAPDFPARNLKEFVAHIRARPDAYDYASWGIGSGGHLTMEALKMQTGIRLRHVPYKTVPQILNDMQGGVVRVAFVDTSSSLPLLRAGKLRALAISGTRRGSASPEVPTMTEQGYPFDTNSWYGMFAPAGTPDAIVQRLNAEVNLALASAEMRERFMQLNMADPPIRTAAQFAQTVRDDVTAWGNVIRANHITVD</sequence>
<accession>A0A482J276</accession>
<dbReference type="EMBL" id="CP037901">
    <property type="protein sequence ID" value="QBP13100.1"/>
    <property type="molecule type" value="Genomic_DNA"/>
</dbReference>
<organism evidence="2 3">
    <name type="scientific">Cupriavidus metallidurans</name>
    <dbReference type="NCBI Taxonomy" id="119219"/>
    <lineage>
        <taxon>Bacteria</taxon>
        <taxon>Pseudomonadati</taxon>
        <taxon>Pseudomonadota</taxon>
        <taxon>Betaproteobacteria</taxon>
        <taxon>Burkholderiales</taxon>
        <taxon>Burkholderiaceae</taxon>
        <taxon>Cupriavidus</taxon>
    </lineage>
</organism>
<dbReference type="Pfam" id="PF03401">
    <property type="entry name" value="TctC"/>
    <property type="match status" value="1"/>
</dbReference>
<name>A0A482J276_9BURK</name>
<dbReference type="Gene3D" id="3.40.190.10">
    <property type="entry name" value="Periplasmic binding protein-like II"/>
    <property type="match status" value="1"/>
</dbReference>